<evidence type="ECO:0000313" key="2">
    <source>
        <dbReference type="Proteomes" id="UP001163603"/>
    </source>
</evidence>
<proteinExistence type="predicted"/>
<comment type="caution">
    <text evidence="1">The sequence shown here is derived from an EMBL/GenBank/DDBJ whole genome shotgun (WGS) entry which is preliminary data.</text>
</comment>
<name>A0ACC0Z1F2_9ROSI</name>
<dbReference type="EMBL" id="CM047738">
    <property type="protein sequence ID" value="KAJ0044634.1"/>
    <property type="molecule type" value="Genomic_DNA"/>
</dbReference>
<reference evidence="2" key="1">
    <citation type="journal article" date="2023" name="G3 (Bethesda)">
        <title>Genome assembly and association tests identify interacting loci associated with vigor, precocity, and sex in interspecific pistachio rootstocks.</title>
        <authorList>
            <person name="Palmer W."/>
            <person name="Jacygrad E."/>
            <person name="Sagayaradj S."/>
            <person name="Cavanaugh K."/>
            <person name="Han R."/>
            <person name="Bertier L."/>
            <person name="Beede B."/>
            <person name="Kafkas S."/>
            <person name="Golino D."/>
            <person name="Preece J."/>
            <person name="Michelmore R."/>
        </authorList>
    </citation>
    <scope>NUCLEOTIDE SEQUENCE [LARGE SCALE GENOMIC DNA]</scope>
</reference>
<evidence type="ECO:0000313" key="1">
    <source>
        <dbReference type="EMBL" id="KAJ0044634.1"/>
    </source>
</evidence>
<dbReference type="Proteomes" id="UP001163603">
    <property type="component" value="Chromosome 3"/>
</dbReference>
<keyword evidence="2" id="KW-1185">Reference proteome</keyword>
<accession>A0ACC0Z1F2</accession>
<sequence length="358" mass="40536">MEVKEVLYMNKGDGENSYHQNSSFTQKLAALSKPALQNTVQSLFSKDVLPYQVLNVADLGCSSTPTTFSVIETVIESVKRKCKELNYQIPEIQYYLNDLAGNDFNTLFKGLLNFTEKHNDLRCFVMGTPGSFHGRLFPANTMHLVYSSYAVSWLSKVPRLTDIEGLPLNKGKIYISDTSSQAVKEAYLAQFQVDFGLFLKSRSQEMIHDGRVFLIFHGRLSAEHSTTDTCFCWEPLSKAIADLVSLGLISEEKLDSFDVPDYVPSIEEVKDIVNREGSFEIELLETFPIEMGDKEIWINGEKLAKDTRCLTESLVSNHFGEEILDKLYDKLSDVIVKDLATCTEQIKVTNFVLVLRRM</sequence>
<protein>
    <submittedName>
        <fullName evidence="1">Uncharacterized protein</fullName>
    </submittedName>
</protein>
<gene>
    <name evidence="1" type="ORF">Pint_06453</name>
</gene>
<organism evidence="1 2">
    <name type="scientific">Pistacia integerrima</name>
    <dbReference type="NCBI Taxonomy" id="434235"/>
    <lineage>
        <taxon>Eukaryota</taxon>
        <taxon>Viridiplantae</taxon>
        <taxon>Streptophyta</taxon>
        <taxon>Embryophyta</taxon>
        <taxon>Tracheophyta</taxon>
        <taxon>Spermatophyta</taxon>
        <taxon>Magnoliopsida</taxon>
        <taxon>eudicotyledons</taxon>
        <taxon>Gunneridae</taxon>
        <taxon>Pentapetalae</taxon>
        <taxon>rosids</taxon>
        <taxon>malvids</taxon>
        <taxon>Sapindales</taxon>
        <taxon>Anacardiaceae</taxon>
        <taxon>Pistacia</taxon>
    </lineage>
</organism>